<dbReference type="Proteomes" id="UP001060085">
    <property type="component" value="Linkage Group LG03"/>
</dbReference>
<evidence type="ECO:0000313" key="1">
    <source>
        <dbReference type="EMBL" id="KAI5672790.1"/>
    </source>
</evidence>
<name>A0ACC0BJF3_CATRO</name>
<gene>
    <name evidence="1" type="ORF">M9H77_13154</name>
</gene>
<keyword evidence="2" id="KW-1185">Reference proteome</keyword>
<accession>A0ACC0BJF3</accession>
<comment type="caution">
    <text evidence="1">The sequence shown here is derived from an EMBL/GenBank/DDBJ whole genome shotgun (WGS) entry which is preliminary data.</text>
</comment>
<proteinExistence type="predicted"/>
<sequence length="285" mass="32998">MKKERGRKQGKRFQGEMNYRNLDSLPRCELANVVQTSPVPSLHNHIEGNNLKTLTKVGQLIEHLMSCTRKVARLTEEQLKQTEQFRKSYVPPCNILRFFQEQNVGCAVNAKKIYNVVAKIKKNRMQGRNTVEEVLYLSAQWGYTVFYRNGEDNNVLSDIVVAHPTSIAMIRTCPYVLIMDTTYKTNKFNFCVVLIARLGSTTVLSLYSNSTCTVETLCIRYLLEQQHFIQMRDGCSLSPLQFQWQYHRDIRVSGCAEHYYGRIADWVRRARAEYPPQGPIHVHIS</sequence>
<dbReference type="EMBL" id="CM044703">
    <property type="protein sequence ID" value="KAI5672790.1"/>
    <property type="molecule type" value="Genomic_DNA"/>
</dbReference>
<organism evidence="1 2">
    <name type="scientific">Catharanthus roseus</name>
    <name type="common">Madagascar periwinkle</name>
    <name type="synonym">Vinca rosea</name>
    <dbReference type="NCBI Taxonomy" id="4058"/>
    <lineage>
        <taxon>Eukaryota</taxon>
        <taxon>Viridiplantae</taxon>
        <taxon>Streptophyta</taxon>
        <taxon>Embryophyta</taxon>
        <taxon>Tracheophyta</taxon>
        <taxon>Spermatophyta</taxon>
        <taxon>Magnoliopsida</taxon>
        <taxon>eudicotyledons</taxon>
        <taxon>Gunneridae</taxon>
        <taxon>Pentapetalae</taxon>
        <taxon>asterids</taxon>
        <taxon>lamiids</taxon>
        <taxon>Gentianales</taxon>
        <taxon>Apocynaceae</taxon>
        <taxon>Rauvolfioideae</taxon>
        <taxon>Vinceae</taxon>
        <taxon>Catharanthinae</taxon>
        <taxon>Catharanthus</taxon>
    </lineage>
</organism>
<reference evidence="2" key="1">
    <citation type="journal article" date="2023" name="Nat. Plants">
        <title>Single-cell RNA sequencing provides a high-resolution roadmap for understanding the multicellular compartmentation of specialized metabolism.</title>
        <authorList>
            <person name="Sun S."/>
            <person name="Shen X."/>
            <person name="Li Y."/>
            <person name="Li Y."/>
            <person name="Wang S."/>
            <person name="Li R."/>
            <person name="Zhang H."/>
            <person name="Shen G."/>
            <person name="Guo B."/>
            <person name="Wei J."/>
            <person name="Xu J."/>
            <person name="St-Pierre B."/>
            <person name="Chen S."/>
            <person name="Sun C."/>
        </authorList>
    </citation>
    <scope>NUCLEOTIDE SEQUENCE [LARGE SCALE GENOMIC DNA]</scope>
</reference>
<protein>
    <submittedName>
        <fullName evidence="1">Uncharacterized protein</fullName>
    </submittedName>
</protein>
<evidence type="ECO:0000313" key="2">
    <source>
        <dbReference type="Proteomes" id="UP001060085"/>
    </source>
</evidence>